<evidence type="ECO:0000256" key="1">
    <source>
        <dbReference type="SAM" id="MobiDB-lite"/>
    </source>
</evidence>
<evidence type="ECO:0000313" key="2">
    <source>
        <dbReference type="EMBL" id="KYO49056.1"/>
    </source>
</evidence>
<keyword evidence="3" id="KW-1185">Reference proteome</keyword>
<dbReference type="AlphaFoldDB" id="A0A151PIY0"/>
<dbReference type="Proteomes" id="UP000050525">
    <property type="component" value="Unassembled WGS sequence"/>
</dbReference>
<dbReference type="EMBL" id="AKHW03000116">
    <property type="protein sequence ID" value="KYO49056.1"/>
    <property type="molecule type" value="Genomic_DNA"/>
</dbReference>
<feature type="region of interest" description="Disordered" evidence="1">
    <location>
        <begin position="45"/>
        <end position="79"/>
    </location>
</feature>
<reference evidence="2 3" key="1">
    <citation type="journal article" date="2012" name="Genome Biol.">
        <title>Sequencing three crocodilian genomes to illuminate the evolution of archosaurs and amniotes.</title>
        <authorList>
            <person name="St John J.A."/>
            <person name="Braun E.L."/>
            <person name="Isberg S.R."/>
            <person name="Miles L.G."/>
            <person name="Chong A.Y."/>
            <person name="Gongora J."/>
            <person name="Dalzell P."/>
            <person name="Moran C."/>
            <person name="Bed'hom B."/>
            <person name="Abzhanov A."/>
            <person name="Burgess S.C."/>
            <person name="Cooksey A.M."/>
            <person name="Castoe T.A."/>
            <person name="Crawford N.G."/>
            <person name="Densmore L.D."/>
            <person name="Drew J.C."/>
            <person name="Edwards S.V."/>
            <person name="Faircloth B.C."/>
            <person name="Fujita M.K."/>
            <person name="Greenwold M.J."/>
            <person name="Hoffmann F.G."/>
            <person name="Howard J.M."/>
            <person name="Iguchi T."/>
            <person name="Janes D.E."/>
            <person name="Khan S.Y."/>
            <person name="Kohno S."/>
            <person name="de Koning A.J."/>
            <person name="Lance S.L."/>
            <person name="McCarthy F.M."/>
            <person name="McCormack J.E."/>
            <person name="Merchant M.E."/>
            <person name="Peterson D.G."/>
            <person name="Pollock D.D."/>
            <person name="Pourmand N."/>
            <person name="Raney B.J."/>
            <person name="Roessler K.A."/>
            <person name="Sanford J.R."/>
            <person name="Sawyer R.H."/>
            <person name="Schmidt C.J."/>
            <person name="Triplett E.W."/>
            <person name="Tuberville T.D."/>
            <person name="Venegas-Anaya M."/>
            <person name="Howard J.T."/>
            <person name="Jarvis E.D."/>
            <person name="Guillette L.J.Jr."/>
            <person name="Glenn T.C."/>
            <person name="Green R.E."/>
            <person name="Ray D.A."/>
        </authorList>
    </citation>
    <scope>NUCLEOTIDE SEQUENCE [LARGE SCALE GENOMIC DNA]</scope>
    <source>
        <strain evidence="2">KSC_2009_1</strain>
    </source>
</reference>
<evidence type="ECO:0000313" key="3">
    <source>
        <dbReference type="Proteomes" id="UP000050525"/>
    </source>
</evidence>
<comment type="caution">
    <text evidence="2">The sequence shown here is derived from an EMBL/GenBank/DDBJ whole genome shotgun (WGS) entry which is preliminary data.</text>
</comment>
<sequence length="79" mass="7807">MCVACSRCQQLPRASPSYSHASSVPRAPPREALFRPAGRCDVAPRAAPGKAAGPGGPWTGACAADTVTGAGEPGAGVSM</sequence>
<accession>A0A151PIY0</accession>
<proteinExistence type="predicted"/>
<organism evidence="2 3">
    <name type="scientific">Alligator mississippiensis</name>
    <name type="common">American alligator</name>
    <dbReference type="NCBI Taxonomy" id="8496"/>
    <lineage>
        <taxon>Eukaryota</taxon>
        <taxon>Metazoa</taxon>
        <taxon>Chordata</taxon>
        <taxon>Craniata</taxon>
        <taxon>Vertebrata</taxon>
        <taxon>Euteleostomi</taxon>
        <taxon>Archelosauria</taxon>
        <taxon>Archosauria</taxon>
        <taxon>Crocodylia</taxon>
        <taxon>Alligatoridae</taxon>
        <taxon>Alligatorinae</taxon>
        <taxon>Alligator</taxon>
    </lineage>
</organism>
<name>A0A151PIY0_ALLMI</name>
<gene>
    <name evidence="2" type="ORF">Y1Q_0006504</name>
</gene>
<protein>
    <submittedName>
        <fullName evidence="2">Uncharacterized protein</fullName>
    </submittedName>
</protein>